<comment type="caution">
    <text evidence="2">The sequence shown here is derived from an EMBL/GenBank/DDBJ whole genome shotgun (WGS) entry which is preliminary data.</text>
</comment>
<accession>A0A9N8WKQ0</accession>
<reference evidence="2" key="1">
    <citation type="submission" date="2021-06" db="EMBL/GenBank/DDBJ databases">
        <authorList>
            <person name="Kallberg Y."/>
            <person name="Tangrot J."/>
            <person name="Rosling A."/>
        </authorList>
    </citation>
    <scope>NUCLEOTIDE SEQUENCE</scope>
    <source>
        <strain evidence="2">IA702</strain>
    </source>
</reference>
<dbReference type="AlphaFoldDB" id="A0A9N8WKQ0"/>
<feature type="compositionally biased region" description="Polar residues" evidence="1">
    <location>
        <begin position="545"/>
        <end position="554"/>
    </location>
</feature>
<evidence type="ECO:0000313" key="3">
    <source>
        <dbReference type="Proteomes" id="UP000789572"/>
    </source>
</evidence>
<evidence type="ECO:0000256" key="1">
    <source>
        <dbReference type="SAM" id="MobiDB-lite"/>
    </source>
</evidence>
<dbReference type="Proteomes" id="UP000789572">
    <property type="component" value="Unassembled WGS sequence"/>
</dbReference>
<dbReference type="EMBL" id="CAJVPJ010000173">
    <property type="protein sequence ID" value="CAG8490541.1"/>
    <property type="molecule type" value="Genomic_DNA"/>
</dbReference>
<sequence>MFESLLRDYFDNNPQKEWSIINALRYIESKTELLSSDTINIFKDDMYSLLQSLSDKRYVHEFAKKKAKKILANYDKSFSSGDIKRFIDEIELKNEKKEFQISISRRVTSASTLKALEEHREDRIAIGDMRNAESTTSTVEFDSERKYEELAKEIMDRDENGQIVSEAAQESGDFSAQSYDQEDQETNGNKLDEIVVTKISALLFSNLSLERIWTKVMERLKRDGLRVQSIESRIIDLSNWTKVEWNRILKVSDYSQLFIKSRKKLCKDKIDENVRKLLHNGTGKMQSLSDLKLWKDKFTNLEPSEDAKITVGIIEFFCLCLRREINILTTKHRERDYVVKILSPIIGFLIEEFNIGTFELNWIEKDSRSVTRRKRKALHEMYTTLDAPTKKVDLIILLRSYQIELLPLEAGNTEGPMDDTKFREDHSKMKVMMKDFLDAFWSSLHFRKDELKEVYIMGIQVTGNKWTIHSLTYDDSVNFYFFTEMATLTLPTTLSDMEGLLPGFLENLLALRHTLIDLATMIQKIAQQKLTTPSPPSSPLHETSDTPSIKKQKTDSFSILDNLYD</sequence>
<evidence type="ECO:0000313" key="2">
    <source>
        <dbReference type="EMBL" id="CAG8490541.1"/>
    </source>
</evidence>
<keyword evidence="3" id="KW-1185">Reference proteome</keyword>
<feature type="region of interest" description="Disordered" evidence="1">
    <location>
        <begin position="530"/>
        <end position="554"/>
    </location>
</feature>
<gene>
    <name evidence="2" type="ORF">POCULU_LOCUS2046</name>
</gene>
<dbReference type="OrthoDB" id="2377195at2759"/>
<name>A0A9N8WKQ0_9GLOM</name>
<protein>
    <submittedName>
        <fullName evidence="2">2970_t:CDS:1</fullName>
    </submittedName>
</protein>
<organism evidence="2 3">
    <name type="scientific">Paraglomus occultum</name>
    <dbReference type="NCBI Taxonomy" id="144539"/>
    <lineage>
        <taxon>Eukaryota</taxon>
        <taxon>Fungi</taxon>
        <taxon>Fungi incertae sedis</taxon>
        <taxon>Mucoromycota</taxon>
        <taxon>Glomeromycotina</taxon>
        <taxon>Glomeromycetes</taxon>
        <taxon>Paraglomerales</taxon>
        <taxon>Paraglomeraceae</taxon>
        <taxon>Paraglomus</taxon>
    </lineage>
</organism>
<proteinExistence type="predicted"/>